<keyword evidence="2" id="KW-0732">Signal</keyword>
<feature type="region of interest" description="Disordered" evidence="1">
    <location>
        <begin position="46"/>
        <end position="65"/>
    </location>
</feature>
<feature type="signal peptide" evidence="2">
    <location>
        <begin position="1"/>
        <end position="21"/>
    </location>
</feature>
<evidence type="ECO:0000313" key="5">
    <source>
        <dbReference type="Proteomes" id="UP000002320"/>
    </source>
</evidence>
<dbReference type="HOGENOM" id="CLU_500798_0_0_1"/>
<dbReference type="InParanoid" id="B0WI85"/>
<proteinExistence type="predicted"/>
<dbReference type="Proteomes" id="UP000002320">
    <property type="component" value="Unassembled WGS sequence"/>
</dbReference>
<feature type="compositionally biased region" description="Polar residues" evidence="1">
    <location>
        <begin position="52"/>
        <end position="64"/>
    </location>
</feature>
<dbReference type="VEuPathDB" id="VectorBase:CPIJ006799"/>
<dbReference type="AlphaFoldDB" id="B0WI85"/>
<evidence type="ECO:0000313" key="4">
    <source>
        <dbReference type="EnsemblMetazoa" id="CPIJ006799-PA"/>
    </source>
</evidence>
<reference evidence="3" key="1">
    <citation type="submission" date="2007-03" db="EMBL/GenBank/DDBJ databases">
        <title>Annotation of Culex pipiens quinquefasciatus.</title>
        <authorList>
            <consortium name="The Broad Institute Genome Sequencing Platform"/>
            <person name="Atkinson P.W."/>
            <person name="Hemingway J."/>
            <person name="Christensen B.M."/>
            <person name="Higgs S."/>
            <person name="Kodira C."/>
            <person name="Hannick L."/>
            <person name="Megy K."/>
            <person name="O'Leary S."/>
            <person name="Pearson M."/>
            <person name="Haas B.J."/>
            <person name="Mauceli E."/>
            <person name="Wortman J.R."/>
            <person name="Lee N.H."/>
            <person name="Guigo R."/>
            <person name="Stanke M."/>
            <person name="Alvarado L."/>
            <person name="Amedeo P."/>
            <person name="Antoine C.H."/>
            <person name="Arensburger P."/>
            <person name="Bidwell S.L."/>
            <person name="Crawford M."/>
            <person name="Camaro F."/>
            <person name="Devon K."/>
            <person name="Engels R."/>
            <person name="Hammond M."/>
            <person name="Howarth C."/>
            <person name="Koehrsen M."/>
            <person name="Lawson D."/>
            <person name="Montgomery P."/>
            <person name="Nene V."/>
            <person name="Nusbaum C."/>
            <person name="Puiu D."/>
            <person name="Romero-Severson J."/>
            <person name="Severson D.W."/>
            <person name="Shumway M."/>
            <person name="Sisk P."/>
            <person name="Stolte C."/>
            <person name="Zeng Q."/>
            <person name="Eisenstadt E."/>
            <person name="Fraser-Liggett C."/>
            <person name="Strausberg R."/>
            <person name="Galagan J."/>
            <person name="Birren B."/>
            <person name="Collins F.H."/>
        </authorList>
    </citation>
    <scope>NUCLEOTIDE SEQUENCE [LARGE SCALE GENOMIC DNA]</scope>
    <source>
        <strain evidence="3">JHB</strain>
    </source>
</reference>
<dbReference type="eggNOG" id="ENOG502S2NX">
    <property type="taxonomic scope" value="Eukaryota"/>
</dbReference>
<sequence length="577" mass="63656">MYCLTACLAAVLISTIDRIHSYPAPSEILSGPEFLSLLMEPEVRSSRSSSSYKSTDSPRLSSTHRGSRKFSHIYYGHAEDEESVLPIEALFNSQEDLARSSSRGYGYRSKYRPRSGKLLSSTSTTTTEAAGDDLAVAASEISISSSETTNSGGEIESTTTTVLFSEETDATYSSTVTSTTSTITSTSQRSWLNTRRKTLSTTKSSKILASENERTVASNSYRSELTIEESAPSTSGTEDVHGESSNIHRVIAPLGQQQARGRMQRKQDSAATPLQTVIYHDKKNDKDQPRSVSYSFIGETAPTLKTWKDIDEEYLPLKNESDNTPVETVDTPTTVQVILEPAKIWSEPEKNYSEPAKVWSEPAKIYSEPAKIYSEPAKIYSEPARIYSEPAKIYSRPSSYWQTLYDKPKPSTTSTPNPSNEPKRLVFNELDKIPYDELNAPADGDETGSIHNAIGKFVPKQVHEPPKKQLHKPTPDPTEIIDPYVEKQGAGNGDSATVVQTLAPAAGSSEDSKVGYVVDGRNYRKYRVEEKTPDGFIVGEYGVLSHNDGNLRGVRYTADSDINPRLIYDALLKFLSL</sequence>
<dbReference type="Gene3D" id="6.10.250.1010">
    <property type="match status" value="1"/>
</dbReference>
<dbReference type="EnsemblMetazoa" id="CPIJ006799-RA">
    <property type="protein sequence ID" value="CPIJ006799-PA"/>
    <property type="gene ID" value="CPIJ006799"/>
</dbReference>
<evidence type="ECO:0000256" key="1">
    <source>
        <dbReference type="SAM" id="MobiDB-lite"/>
    </source>
</evidence>
<dbReference type="OrthoDB" id="6507260at2759"/>
<dbReference type="EMBL" id="DS231944">
    <property type="protein sequence ID" value="EDS28300.1"/>
    <property type="molecule type" value="Genomic_DNA"/>
</dbReference>
<keyword evidence="5" id="KW-1185">Reference proteome</keyword>
<gene>
    <name evidence="4" type="primary">6038661</name>
    <name evidence="3" type="ORF">CpipJ_CPIJ006799</name>
</gene>
<feature type="region of interest" description="Disordered" evidence="1">
    <location>
        <begin position="102"/>
        <end position="126"/>
    </location>
</feature>
<feature type="chain" id="PRO_5014566753" evidence="2">
    <location>
        <begin position="22"/>
        <end position="577"/>
    </location>
</feature>
<protein>
    <submittedName>
        <fullName evidence="3 4">Uncharacterized protein</fullName>
    </submittedName>
</protein>
<accession>B0WI85</accession>
<organism>
    <name type="scientific">Culex quinquefasciatus</name>
    <name type="common">Southern house mosquito</name>
    <name type="synonym">Culex pungens</name>
    <dbReference type="NCBI Taxonomy" id="7176"/>
    <lineage>
        <taxon>Eukaryota</taxon>
        <taxon>Metazoa</taxon>
        <taxon>Ecdysozoa</taxon>
        <taxon>Arthropoda</taxon>
        <taxon>Hexapoda</taxon>
        <taxon>Insecta</taxon>
        <taxon>Pterygota</taxon>
        <taxon>Neoptera</taxon>
        <taxon>Endopterygota</taxon>
        <taxon>Diptera</taxon>
        <taxon>Nematocera</taxon>
        <taxon>Culicoidea</taxon>
        <taxon>Culicidae</taxon>
        <taxon>Culicinae</taxon>
        <taxon>Culicini</taxon>
        <taxon>Culex</taxon>
        <taxon>Culex</taxon>
    </lineage>
</organism>
<dbReference type="OMA" id="EPAQFYS"/>
<evidence type="ECO:0000313" key="3">
    <source>
        <dbReference type="EMBL" id="EDS28300.1"/>
    </source>
</evidence>
<feature type="region of interest" description="Disordered" evidence="1">
    <location>
        <begin position="203"/>
        <end position="243"/>
    </location>
</feature>
<evidence type="ECO:0000256" key="2">
    <source>
        <dbReference type="SAM" id="SignalP"/>
    </source>
</evidence>
<reference evidence="4" key="2">
    <citation type="submission" date="2021-02" db="UniProtKB">
        <authorList>
            <consortium name="EnsemblMetazoa"/>
        </authorList>
    </citation>
    <scope>IDENTIFICATION</scope>
    <source>
        <strain evidence="4">JHB</strain>
    </source>
</reference>
<feature type="region of interest" description="Disordered" evidence="1">
    <location>
        <begin position="255"/>
        <end position="274"/>
    </location>
</feature>
<dbReference type="VEuPathDB" id="VectorBase:CQUJHB015863"/>
<dbReference type="KEGG" id="cqu:CpipJ_CPIJ006799"/>
<name>B0WI85_CULQU</name>
<feature type="compositionally biased region" description="Polar residues" evidence="1">
    <location>
        <begin position="231"/>
        <end position="243"/>
    </location>
</feature>